<reference evidence="4" key="3">
    <citation type="submission" date="2025-09" db="UniProtKB">
        <authorList>
            <consortium name="Ensembl"/>
        </authorList>
    </citation>
    <scope>IDENTIFICATION</scope>
</reference>
<evidence type="ECO:0000259" key="3">
    <source>
        <dbReference type="Pfam" id="PF13358"/>
    </source>
</evidence>
<accession>A0A671VGG2</accession>
<evidence type="ECO:0000256" key="1">
    <source>
        <dbReference type="SAM" id="MobiDB-lite"/>
    </source>
</evidence>
<proteinExistence type="predicted"/>
<evidence type="ECO:0000313" key="5">
    <source>
        <dbReference type="Proteomes" id="UP000472265"/>
    </source>
</evidence>
<organism evidence="4 5">
    <name type="scientific">Sparus aurata</name>
    <name type="common">Gilthead sea bream</name>
    <dbReference type="NCBI Taxonomy" id="8175"/>
    <lineage>
        <taxon>Eukaryota</taxon>
        <taxon>Metazoa</taxon>
        <taxon>Chordata</taxon>
        <taxon>Craniata</taxon>
        <taxon>Vertebrata</taxon>
        <taxon>Euteleostomi</taxon>
        <taxon>Actinopterygii</taxon>
        <taxon>Neopterygii</taxon>
        <taxon>Teleostei</taxon>
        <taxon>Neoteleostei</taxon>
        <taxon>Acanthomorphata</taxon>
        <taxon>Eupercaria</taxon>
        <taxon>Spariformes</taxon>
        <taxon>Sparidae</taxon>
        <taxon>Sparus</taxon>
    </lineage>
</organism>
<dbReference type="InterPro" id="IPR052338">
    <property type="entry name" value="Transposase_5"/>
</dbReference>
<dbReference type="GO" id="GO:0006313">
    <property type="term" value="P:DNA transposition"/>
    <property type="evidence" value="ECO:0007669"/>
    <property type="project" value="InterPro"/>
</dbReference>
<dbReference type="GO" id="GO:0003677">
    <property type="term" value="F:DNA binding"/>
    <property type="evidence" value="ECO:0007669"/>
    <property type="project" value="InterPro"/>
</dbReference>
<dbReference type="SUPFAM" id="SSF46689">
    <property type="entry name" value="Homeodomain-like"/>
    <property type="match status" value="1"/>
</dbReference>
<dbReference type="InterPro" id="IPR047655">
    <property type="entry name" value="Transpos_IS630-like"/>
</dbReference>
<dbReference type="InterPro" id="IPR002492">
    <property type="entry name" value="Transposase_Tc1-like"/>
</dbReference>
<sequence>MNTRRHLTDEQRHLAIAHLWVGGRQSDVARELGVSQSVIRRLASRHRTTGRVRDRPRSGAPRVTDRNDDQYIRTYALRHRYTTATQLQAQLRDVRGTRVSRQTIRNRLHRFDLNARRPLQVTPLTLRHRRERLQWAQDHVTWTMQQWTTILFTDECRVTLHRNDGRQRCWRRRGERYAEVNMVPRVPFGGGGATVWAGITSQRKTDLVIVDGSVTARSYLRDITEPIIIPQFRQHTPNFLFMDDNAPLHRARIVTAQLQEVGEPHMVWPAMSPDLNPIEHVWDQLKQRLDDRTPPPRDLAELRVALVKEWNALPQNNIMRLVRSMRRRSQAVIAQMVETPATDIVNFCYLGLSLLLSTFLG</sequence>
<dbReference type="Gene3D" id="3.30.420.10">
    <property type="entry name" value="Ribonuclease H-like superfamily/Ribonuclease H"/>
    <property type="match status" value="1"/>
</dbReference>
<feature type="domain" description="Tc1-like transposase DDE" evidence="3">
    <location>
        <begin position="150"/>
        <end position="292"/>
    </location>
</feature>
<protein>
    <recommendedName>
        <fullName evidence="6">Tc1-like transposase DDE domain-containing protein</fullName>
    </recommendedName>
</protein>
<reference evidence="4" key="1">
    <citation type="submission" date="2021-04" db="EMBL/GenBank/DDBJ databases">
        <authorList>
            <consortium name="Wellcome Sanger Institute Data Sharing"/>
        </authorList>
    </citation>
    <scope>NUCLEOTIDE SEQUENCE [LARGE SCALE GENOMIC DNA]</scope>
</reference>
<dbReference type="AlphaFoldDB" id="A0A671VGG2"/>
<dbReference type="GO" id="GO:0015074">
    <property type="term" value="P:DNA integration"/>
    <property type="evidence" value="ECO:0007669"/>
    <property type="project" value="InterPro"/>
</dbReference>
<feature type="compositionally biased region" description="Basic and acidic residues" evidence="1">
    <location>
        <begin position="51"/>
        <end position="65"/>
    </location>
</feature>
<evidence type="ECO:0000313" key="4">
    <source>
        <dbReference type="Ensembl" id="ENSSAUP00010025234.1"/>
    </source>
</evidence>
<dbReference type="OMA" id="TIYMTIR"/>
<feature type="region of interest" description="Disordered" evidence="1">
    <location>
        <begin position="45"/>
        <end position="65"/>
    </location>
</feature>
<dbReference type="InParanoid" id="A0A671VGG2"/>
<dbReference type="Pfam" id="PF01498">
    <property type="entry name" value="HTH_Tnp_Tc3_2"/>
    <property type="match status" value="1"/>
</dbReference>
<name>A0A671VGG2_SPAAU</name>
<dbReference type="InterPro" id="IPR038717">
    <property type="entry name" value="Tc1-like_DDE_dom"/>
</dbReference>
<dbReference type="InterPro" id="IPR009057">
    <property type="entry name" value="Homeodomain-like_sf"/>
</dbReference>
<dbReference type="PANTHER" id="PTHR23022:SF135">
    <property type="entry name" value="SI:DKEY-77F5.3"/>
    <property type="match status" value="1"/>
</dbReference>
<dbReference type="InterPro" id="IPR036397">
    <property type="entry name" value="RNaseH_sf"/>
</dbReference>
<keyword evidence="5" id="KW-1185">Reference proteome</keyword>
<dbReference type="PANTHER" id="PTHR23022">
    <property type="entry name" value="TRANSPOSABLE ELEMENT-RELATED"/>
    <property type="match status" value="1"/>
</dbReference>
<dbReference type="GeneTree" id="ENSGT00940000175508"/>
<evidence type="ECO:0008006" key="6">
    <source>
        <dbReference type="Google" id="ProtNLM"/>
    </source>
</evidence>
<dbReference type="Pfam" id="PF13358">
    <property type="entry name" value="DDE_3"/>
    <property type="match status" value="1"/>
</dbReference>
<dbReference type="NCBIfam" id="NF033545">
    <property type="entry name" value="transpos_IS630"/>
    <property type="match status" value="1"/>
</dbReference>
<dbReference type="Proteomes" id="UP000472265">
    <property type="component" value="Chromosome 5"/>
</dbReference>
<evidence type="ECO:0000259" key="2">
    <source>
        <dbReference type="Pfam" id="PF01498"/>
    </source>
</evidence>
<feature type="domain" description="Transposase Tc1-like" evidence="2">
    <location>
        <begin position="70"/>
        <end position="140"/>
    </location>
</feature>
<dbReference type="Ensembl" id="ENSSAUT00010026661.1">
    <property type="protein sequence ID" value="ENSSAUP00010025234.1"/>
    <property type="gene ID" value="ENSSAUG00010011030.1"/>
</dbReference>
<reference evidence="4" key="2">
    <citation type="submission" date="2025-08" db="UniProtKB">
        <authorList>
            <consortium name="Ensembl"/>
        </authorList>
    </citation>
    <scope>IDENTIFICATION</scope>
</reference>